<evidence type="ECO:0000313" key="2">
    <source>
        <dbReference type="Proteomes" id="UP001604267"/>
    </source>
</evidence>
<dbReference type="SUPFAM" id="SSF54909">
    <property type="entry name" value="Dimeric alpha+beta barrel"/>
    <property type="match status" value="1"/>
</dbReference>
<sequence>MPTLPWTAPHTPPPGTEVHVFASRFRTRTLWGALRFLARTPAVWRQVGRAPGAYGATLRAQPLRRTFWTLSAWESADALHAFARSGAHRPTSRALAAEMHDVAFATWSTSADELPVRWEEAVRQLT</sequence>
<gene>
    <name evidence="1" type="ORF">ACGFZB_14315</name>
</gene>
<dbReference type="InterPro" id="IPR011008">
    <property type="entry name" value="Dimeric_a/b-barrel"/>
</dbReference>
<dbReference type="EMBL" id="JBICYV010000006">
    <property type="protein sequence ID" value="MFG3011605.1"/>
    <property type="molecule type" value="Genomic_DNA"/>
</dbReference>
<protein>
    <submittedName>
        <fullName evidence="1">DUF3291 domain-containing protein</fullName>
    </submittedName>
</protein>
<name>A0ABW7B463_9ACTN</name>
<accession>A0ABW7B463</accession>
<proteinExistence type="predicted"/>
<organism evidence="1 2">
    <name type="scientific">Streptomyces cinerochromogenes</name>
    <dbReference type="NCBI Taxonomy" id="66422"/>
    <lineage>
        <taxon>Bacteria</taxon>
        <taxon>Bacillati</taxon>
        <taxon>Actinomycetota</taxon>
        <taxon>Actinomycetes</taxon>
        <taxon>Kitasatosporales</taxon>
        <taxon>Streptomycetaceae</taxon>
        <taxon>Streptomyces</taxon>
    </lineage>
</organism>
<dbReference type="RefSeq" id="WP_392817822.1">
    <property type="nucleotide sequence ID" value="NZ_JBICYV010000006.1"/>
</dbReference>
<dbReference type="Proteomes" id="UP001604267">
    <property type="component" value="Unassembled WGS sequence"/>
</dbReference>
<reference evidence="1 2" key="1">
    <citation type="submission" date="2024-10" db="EMBL/GenBank/DDBJ databases">
        <title>The Natural Products Discovery Center: Release of the First 8490 Sequenced Strains for Exploring Actinobacteria Biosynthetic Diversity.</title>
        <authorList>
            <person name="Kalkreuter E."/>
            <person name="Kautsar S.A."/>
            <person name="Yang D."/>
            <person name="Bader C.D."/>
            <person name="Teijaro C.N."/>
            <person name="Fluegel L."/>
            <person name="Davis C.M."/>
            <person name="Simpson J.R."/>
            <person name="Lauterbach L."/>
            <person name="Steele A.D."/>
            <person name="Gui C."/>
            <person name="Meng S."/>
            <person name="Li G."/>
            <person name="Viehrig K."/>
            <person name="Ye F."/>
            <person name="Su P."/>
            <person name="Kiefer A.F."/>
            <person name="Nichols A."/>
            <person name="Cepeda A.J."/>
            <person name="Yan W."/>
            <person name="Fan B."/>
            <person name="Jiang Y."/>
            <person name="Adhikari A."/>
            <person name="Zheng C.-J."/>
            <person name="Schuster L."/>
            <person name="Cowan T.M."/>
            <person name="Smanski M.J."/>
            <person name="Chevrette M.G."/>
            <person name="De Carvalho L.P.S."/>
            <person name="Shen B."/>
        </authorList>
    </citation>
    <scope>NUCLEOTIDE SEQUENCE [LARGE SCALE GENOMIC DNA]</scope>
    <source>
        <strain evidence="1 2">NPDC048320</strain>
    </source>
</reference>
<evidence type="ECO:0000313" key="1">
    <source>
        <dbReference type="EMBL" id="MFG3011605.1"/>
    </source>
</evidence>
<keyword evidence="2" id="KW-1185">Reference proteome</keyword>
<comment type="caution">
    <text evidence="1">The sequence shown here is derived from an EMBL/GenBank/DDBJ whole genome shotgun (WGS) entry which is preliminary data.</text>
</comment>